<evidence type="ECO:0000256" key="4">
    <source>
        <dbReference type="ARBA" id="ARBA00023136"/>
    </source>
</evidence>
<dbReference type="PANTHER" id="PTHR12815:SF47">
    <property type="entry name" value="TRANSLOCATION AND ASSEMBLY MODULE SUBUNIT TAMA"/>
    <property type="match status" value="1"/>
</dbReference>
<keyword evidence="3" id="KW-0732">Signal</keyword>
<dbReference type="PROSITE" id="PS51257">
    <property type="entry name" value="PROKAR_LIPOPROTEIN"/>
    <property type="match status" value="1"/>
</dbReference>
<dbReference type="GO" id="GO:0019867">
    <property type="term" value="C:outer membrane"/>
    <property type="evidence" value="ECO:0007669"/>
    <property type="project" value="InterPro"/>
</dbReference>
<reference evidence="7" key="1">
    <citation type="submission" date="2021-09" db="EMBL/GenBank/DDBJ databases">
        <title>Fulvivirga sp. isolated from coastal sediment.</title>
        <authorList>
            <person name="Yu H."/>
        </authorList>
    </citation>
    <scope>NUCLEOTIDE SEQUENCE</scope>
    <source>
        <strain evidence="7">1062</strain>
    </source>
</reference>
<evidence type="ECO:0000259" key="6">
    <source>
        <dbReference type="Pfam" id="PF01103"/>
    </source>
</evidence>
<comment type="caution">
    <text evidence="7">The sequence shown here is derived from an EMBL/GenBank/DDBJ whole genome shotgun (WGS) entry which is preliminary data.</text>
</comment>
<dbReference type="PANTHER" id="PTHR12815">
    <property type="entry name" value="SORTING AND ASSEMBLY MACHINERY SAMM50 PROTEIN FAMILY MEMBER"/>
    <property type="match status" value="1"/>
</dbReference>
<dbReference type="Pfam" id="PF01103">
    <property type="entry name" value="Omp85"/>
    <property type="match status" value="1"/>
</dbReference>
<accession>A0A9X1KW61</accession>
<dbReference type="AlphaFoldDB" id="A0A9X1KW61"/>
<proteinExistence type="predicted"/>
<keyword evidence="2" id="KW-0812">Transmembrane</keyword>
<sequence length="776" mass="89997">MRYIFTWWLFALAIIGVSGCSANKYLADGEKYYEGASIEIVTDEDVPKQDINETKEDIEEVFSLDPNLKILGSRPRVWFYHLAGDVTKEKGFKHWMKFKLGEAPVVLDQHDRVRTANLVKNRLTSNGFFQSRIITEIDSGRHKASVKYTAEVIEPYRYDSIAPYEPDSIVLVRKINELQDNTILSPGQRYNFNKLQEERLRLEGALRNGGYYFFDDRYIIYEADTTIGNRKINLYPVFNDDMPAVAGEIYKIGEVNVYADYDWAVRDSLSNGDVLDTVEIENVRYIRKRDNFKPNAIVSHVKLRPGDIYNRNRELITLNRMIQLDAFHYVNLTFDEMGDHELRANLFLSPLKKKSVRVSVEAVTTSNSFVGPHLTGSFLNRNFLGGAERYELNLTTGYEWQFGGKTNQGLSNYEFGIENVLTVPHLIQPFRIRYNNARYIPETKFKLGAKAQRRVGFYQLNSINANYGFEWRETATKRHKLYPVSLNFIDLARTTPEFDSLLLNDPFLARSFEEQFIIGSSYSYYFSSQEDKSRARKRHNYYFNGNIDLSGNLMRLGQNTFNLGEKNENGSYTLLGQPYSQFVRLSIDFRHYLDFKGDNRLVSRFTTGVGYAYGNSLTLPYTMQFSVGGSSSLRAFRARSVGPGSFRPDSSITFIDQTADIKLEFNVEYRFTMLGALKGAFFVDAGNIWTLREDEQRPGGKFEWRNVLRELAVGTGFGVRYDFQFFVIRLDMGIPFFVPYEITDEEGNPDFFRWKPLNREWRKQYMIWNLAIGYPF</sequence>
<comment type="subcellular location">
    <subcellularLocation>
        <location evidence="1">Membrane</location>
    </subcellularLocation>
</comment>
<keyword evidence="4" id="KW-0472">Membrane</keyword>
<evidence type="ECO:0000256" key="3">
    <source>
        <dbReference type="ARBA" id="ARBA00022729"/>
    </source>
</evidence>
<dbReference type="InterPro" id="IPR000184">
    <property type="entry name" value="Bac_surfAg_D15"/>
</dbReference>
<evidence type="ECO:0000313" key="8">
    <source>
        <dbReference type="Proteomes" id="UP001139409"/>
    </source>
</evidence>
<dbReference type="RefSeq" id="WP_225696750.1">
    <property type="nucleotide sequence ID" value="NZ_JAIXNE010000001.1"/>
</dbReference>
<dbReference type="Gene3D" id="2.40.160.50">
    <property type="entry name" value="membrane protein fhac: a member of the omp85/tpsb transporter family"/>
    <property type="match status" value="1"/>
</dbReference>
<gene>
    <name evidence="7" type="ORF">LDX50_02115</name>
</gene>
<evidence type="ECO:0000256" key="1">
    <source>
        <dbReference type="ARBA" id="ARBA00004370"/>
    </source>
</evidence>
<keyword evidence="8" id="KW-1185">Reference proteome</keyword>
<evidence type="ECO:0000256" key="5">
    <source>
        <dbReference type="ARBA" id="ARBA00023237"/>
    </source>
</evidence>
<evidence type="ECO:0000313" key="7">
    <source>
        <dbReference type="EMBL" id="MCA6073639.1"/>
    </source>
</evidence>
<feature type="domain" description="Bacterial surface antigen (D15)" evidence="6">
    <location>
        <begin position="576"/>
        <end position="738"/>
    </location>
</feature>
<name>A0A9X1KW61_9BACT</name>
<dbReference type="EMBL" id="JAIXNE010000001">
    <property type="protein sequence ID" value="MCA6073639.1"/>
    <property type="molecule type" value="Genomic_DNA"/>
</dbReference>
<keyword evidence="5" id="KW-0998">Cell outer membrane</keyword>
<dbReference type="InterPro" id="IPR039910">
    <property type="entry name" value="D15-like"/>
</dbReference>
<dbReference type="Proteomes" id="UP001139409">
    <property type="component" value="Unassembled WGS sequence"/>
</dbReference>
<organism evidence="7 8">
    <name type="scientific">Fulvivirga sedimenti</name>
    <dbReference type="NCBI Taxonomy" id="2879465"/>
    <lineage>
        <taxon>Bacteria</taxon>
        <taxon>Pseudomonadati</taxon>
        <taxon>Bacteroidota</taxon>
        <taxon>Cytophagia</taxon>
        <taxon>Cytophagales</taxon>
        <taxon>Fulvivirgaceae</taxon>
        <taxon>Fulvivirga</taxon>
    </lineage>
</organism>
<protein>
    <submittedName>
        <fullName evidence="7">BamA/TamA family outer membrane protein</fullName>
    </submittedName>
</protein>
<evidence type="ECO:0000256" key="2">
    <source>
        <dbReference type="ARBA" id="ARBA00022692"/>
    </source>
</evidence>